<dbReference type="RefSeq" id="WP_380188012.1">
    <property type="nucleotide sequence ID" value="NZ_JBHTBQ010000018.1"/>
</dbReference>
<evidence type="ECO:0000256" key="4">
    <source>
        <dbReference type="ARBA" id="ARBA00023015"/>
    </source>
</evidence>
<evidence type="ECO:0000256" key="7">
    <source>
        <dbReference type="SAM" id="Phobius"/>
    </source>
</evidence>
<dbReference type="PANTHER" id="PTHR46577:SF1">
    <property type="entry name" value="HTH-TYPE TRANSCRIPTIONAL REGULATORY PROTEIN GABR"/>
    <property type="match status" value="1"/>
</dbReference>
<comment type="caution">
    <text evidence="9">The sequence shown here is derived from an EMBL/GenBank/DDBJ whole genome shotgun (WGS) entry which is preliminary data.</text>
</comment>
<dbReference type="InterPro" id="IPR004839">
    <property type="entry name" value="Aminotransferase_I/II_large"/>
</dbReference>
<keyword evidence="6" id="KW-0804">Transcription</keyword>
<dbReference type="SMART" id="SM00345">
    <property type="entry name" value="HTH_GNTR"/>
    <property type="match status" value="1"/>
</dbReference>
<dbReference type="InterPro" id="IPR000524">
    <property type="entry name" value="Tscrpt_reg_HTH_GntR"/>
</dbReference>
<comment type="similarity">
    <text evidence="1">In the C-terminal section; belongs to the class-I pyridoxal-phosphate-dependent aminotransferase family.</text>
</comment>
<protein>
    <recommendedName>
        <fullName evidence="2">Putative 8-amino-7-oxononanoate synthase</fullName>
    </recommendedName>
</protein>
<dbReference type="PANTHER" id="PTHR46577">
    <property type="entry name" value="HTH-TYPE TRANSCRIPTIONAL REGULATORY PROTEIN GABR"/>
    <property type="match status" value="1"/>
</dbReference>
<dbReference type="CDD" id="cd07377">
    <property type="entry name" value="WHTH_GntR"/>
    <property type="match status" value="1"/>
</dbReference>
<feature type="domain" description="HTH gntR-type" evidence="8">
    <location>
        <begin position="59"/>
        <end position="127"/>
    </location>
</feature>
<accession>A0ABW2QZP6</accession>
<dbReference type="SUPFAM" id="SSF53383">
    <property type="entry name" value="PLP-dependent transferases"/>
    <property type="match status" value="1"/>
</dbReference>
<evidence type="ECO:0000256" key="1">
    <source>
        <dbReference type="ARBA" id="ARBA00005384"/>
    </source>
</evidence>
<dbReference type="InterPro" id="IPR015422">
    <property type="entry name" value="PyrdxlP-dep_Trfase_small"/>
</dbReference>
<name>A0ABW2QZP6_9NEIS</name>
<keyword evidence="10" id="KW-1185">Reference proteome</keyword>
<feature type="transmembrane region" description="Helical" evidence="7">
    <location>
        <begin position="21"/>
        <end position="40"/>
    </location>
</feature>
<gene>
    <name evidence="9" type="ORF">ACFQNF_10955</name>
</gene>
<keyword evidence="4" id="KW-0805">Transcription regulation</keyword>
<evidence type="ECO:0000256" key="3">
    <source>
        <dbReference type="ARBA" id="ARBA00022898"/>
    </source>
</evidence>
<dbReference type="CDD" id="cd00609">
    <property type="entry name" value="AAT_like"/>
    <property type="match status" value="1"/>
</dbReference>
<keyword evidence="9" id="KW-0032">Aminotransferase</keyword>
<dbReference type="InterPro" id="IPR015421">
    <property type="entry name" value="PyrdxlP-dep_Trfase_major"/>
</dbReference>
<dbReference type="Pfam" id="PF00392">
    <property type="entry name" value="GntR"/>
    <property type="match status" value="1"/>
</dbReference>
<proteinExistence type="inferred from homology"/>
<dbReference type="Proteomes" id="UP001596473">
    <property type="component" value="Unassembled WGS sequence"/>
</dbReference>
<sequence length="545" mass="60947">MQTILIGSKAQKQRQEISICYATRAIYFICYAVVYRYLYLCKSTLLLHDSLSLGGGFMDYLYQRWASHYLAAIVAGTLKVGERMPSLRELMRLHGISLSTALQLCRQLETDGYLEARPRSGYFVRQRMRITPVTEPRLEIDPAQYVGIHARVSGFIARGRQQTIKHNFSVARCSPDLYPGEALKNAAIRALKQNPDLFVSAVPNKGHPEFRAVLAKRAMRMGVLMSADEVLITHGCIEALNLALRAVAQPGDTIAVESPTFYGLLQVLESLGLRAIEIPTSPQTGISIEALELACQTYDNIKAVVVVPHLQNPLGSIMPETHKDRLVALCEAQAIPLIEDDTYSELINDDIPLRALKARDQTGNVIYCASLHKILAPGMRLGWMSGGRWQARIEMLKYAQTRDNEAWSQIAAAEYMGSSAYDRHLRKLRSTLKTQRERTAEAIARYFPAGTRLNVPNGGLALWVELPEQLSSKRVFDAALKRGILIAPGLMFSNSNRFEHFIRINCGWPFSPEIDRALQSLGNLITEIIEINNNHQNDINTALAE</sequence>
<dbReference type="Pfam" id="PF00155">
    <property type="entry name" value="Aminotran_1_2"/>
    <property type="match status" value="1"/>
</dbReference>
<dbReference type="InterPro" id="IPR036388">
    <property type="entry name" value="WH-like_DNA-bd_sf"/>
</dbReference>
<reference evidence="10" key="1">
    <citation type="journal article" date="2019" name="Int. J. Syst. Evol. Microbiol.">
        <title>The Global Catalogue of Microorganisms (GCM) 10K type strain sequencing project: providing services to taxonomists for standard genome sequencing and annotation.</title>
        <authorList>
            <consortium name="The Broad Institute Genomics Platform"/>
            <consortium name="The Broad Institute Genome Sequencing Center for Infectious Disease"/>
            <person name="Wu L."/>
            <person name="Ma J."/>
        </authorList>
    </citation>
    <scope>NUCLEOTIDE SEQUENCE [LARGE SCALE GENOMIC DNA]</scope>
    <source>
        <strain evidence="10">CCUG 62945</strain>
    </source>
</reference>
<dbReference type="Gene3D" id="1.10.10.10">
    <property type="entry name" value="Winged helix-like DNA-binding domain superfamily/Winged helix DNA-binding domain"/>
    <property type="match status" value="1"/>
</dbReference>
<dbReference type="Gene3D" id="3.90.1150.10">
    <property type="entry name" value="Aspartate Aminotransferase, domain 1"/>
    <property type="match status" value="1"/>
</dbReference>
<evidence type="ECO:0000313" key="10">
    <source>
        <dbReference type="Proteomes" id="UP001596473"/>
    </source>
</evidence>
<keyword evidence="9" id="KW-0808">Transferase</keyword>
<evidence type="ECO:0000313" key="9">
    <source>
        <dbReference type="EMBL" id="MFC7420389.1"/>
    </source>
</evidence>
<evidence type="ECO:0000259" key="8">
    <source>
        <dbReference type="PROSITE" id="PS50949"/>
    </source>
</evidence>
<dbReference type="EMBL" id="JBHTBQ010000018">
    <property type="protein sequence ID" value="MFC7420389.1"/>
    <property type="molecule type" value="Genomic_DNA"/>
</dbReference>
<dbReference type="GO" id="GO:0008483">
    <property type="term" value="F:transaminase activity"/>
    <property type="evidence" value="ECO:0007669"/>
    <property type="project" value="UniProtKB-KW"/>
</dbReference>
<keyword evidence="7" id="KW-1133">Transmembrane helix</keyword>
<keyword evidence="7" id="KW-0472">Membrane</keyword>
<keyword evidence="5" id="KW-0238">DNA-binding</keyword>
<evidence type="ECO:0000256" key="6">
    <source>
        <dbReference type="ARBA" id="ARBA00023163"/>
    </source>
</evidence>
<dbReference type="PROSITE" id="PS50949">
    <property type="entry name" value="HTH_GNTR"/>
    <property type="match status" value="1"/>
</dbReference>
<evidence type="ECO:0000256" key="2">
    <source>
        <dbReference type="ARBA" id="ARBA00021531"/>
    </source>
</evidence>
<dbReference type="InterPro" id="IPR015424">
    <property type="entry name" value="PyrdxlP-dep_Trfase"/>
</dbReference>
<dbReference type="SUPFAM" id="SSF46785">
    <property type="entry name" value="Winged helix' DNA-binding domain"/>
    <property type="match status" value="1"/>
</dbReference>
<dbReference type="Gene3D" id="3.40.640.10">
    <property type="entry name" value="Type I PLP-dependent aspartate aminotransferase-like (Major domain)"/>
    <property type="match status" value="1"/>
</dbReference>
<evidence type="ECO:0000256" key="5">
    <source>
        <dbReference type="ARBA" id="ARBA00023125"/>
    </source>
</evidence>
<dbReference type="InterPro" id="IPR036390">
    <property type="entry name" value="WH_DNA-bd_sf"/>
</dbReference>
<keyword evidence="7" id="KW-0812">Transmembrane</keyword>
<keyword evidence="3" id="KW-0663">Pyridoxal phosphate</keyword>
<dbReference type="InterPro" id="IPR051446">
    <property type="entry name" value="HTH_trans_reg/aminotransferase"/>
</dbReference>
<organism evidence="9 10">
    <name type="scientific">Iodobacter arcticus</name>
    <dbReference type="NCBI Taxonomy" id="590593"/>
    <lineage>
        <taxon>Bacteria</taxon>
        <taxon>Pseudomonadati</taxon>
        <taxon>Pseudomonadota</taxon>
        <taxon>Betaproteobacteria</taxon>
        <taxon>Neisseriales</taxon>
        <taxon>Chitinibacteraceae</taxon>
        <taxon>Iodobacter</taxon>
    </lineage>
</organism>